<reference evidence="2" key="1">
    <citation type="journal article" date="2019" name="Curr. Biol.">
        <title>Genome Sequence of Striga asiatica Provides Insight into the Evolution of Plant Parasitism.</title>
        <authorList>
            <person name="Yoshida S."/>
            <person name="Kim S."/>
            <person name="Wafula E.K."/>
            <person name="Tanskanen J."/>
            <person name="Kim Y.M."/>
            <person name="Honaas L."/>
            <person name="Yang Z."/>
            <person name="Spallek T."/>
            <person name="Conn C.E."/>
            <person name="Ichihashi Y."/>
            <person name="Cheong K."/>
            <person name="Cui S."/>
            <person name="Der J.P."/>
            <person name="Gundlach H."/>
            <person name="Jiao Y."/>
            <person name="Hori C."/>
            <person name="Ishida J.K."/>
            <person name="Kasahara H."/>
            <person name="Kiba T."/>
            <person name="Kim M.S."/>
            <person name="Koo N."/>
            <person name="Laohavisit A."/>
            <person name="Lee Y.H."/>
            <person name="Lumba S."/>
            <person name="McCourt P."/>
            <person name="Mortimer J.C."/>
            <person name="Mutuku J.M."/>
            <person name="Nomura T."/>
            <person name="Sasaki-Sekimoto Y."/>
            <person name="Seto Y."/>
            <person name="Wang Y."/>
            <person name="Wakatake T."/>
            <person name="Sakakibara H."/>
            <person name="Demura T."/>
            <person name="Yamaguchi S."/>
            <person name="Yoneyama K."/>
            <person name="Manabe R.I."/>
            <person name="Nelson D.C."/>
            <person name="Schulman A.H."/>
            <person name="Timko M.P."/>
            <person name="dePamphilis C.W."/>
            <person name="Choi D."/>
            <person name="Shirasu K."/>
        </authorList>
    </citation>
    <scope>NUCLEOTIDE SEQUENCE [LARGE SCALE GENOMIC DNA]</scope>
    <source>
        <strain evidence="2">cv. UVA1</strain>
    </source>
</reference>
<evidence type="ECO:0000313" key="1">
    <source>
        <dbReference type="EMBL" id="GER31419.1"/>
    </source>
</evidence>
<accession>A0A5A7PF78</accession>
<name>A0A5A7PF78_STRAF</name>
<dbReference type="Gene3D" id="3.30.300.30">
    <property type="match status" value="1"/>
</dbReference>
<dbReference type="SUPFAM" id="SSF56801">
    <property type="entry name" value="Acetyl-CoA synthetase-like"/>
    <property type="match status" value="1"/>
</dbReference>
<dbReference type="AlphaFoldDB" id="A0A5A7PF78"/>
<protein>
    <submittedName>
        <fullName evidence="1">Acetyl-coenzyme A synthetase</fullName>
    </submittedName>
</protein>
<dbReference type="InterPro" id="IPR045851">
    <property type="entry name" value="AMP-bd_C_sf"/>
</dbReference>
<comment type="caution">
    <text evidence="1">The sequence shown here is derived from an EMBL/GenBank/DDBJ whole genome shotgun (WGS) entry which is preliminary data.</text>
</comment>
<dbReference type="Proteomes" id="UP000325081">
    <property type="component" value="Unassembled WGS sequence"/>
</dbReference>
<keyword evidence="2" id="KW-1185">Reference proteome</keyword>
<dbReference type="EMBL" id="BKCP01004483">
    <property type="protein sequence ID" value="GER31419.1"/>
    <property type="molecule type" value="Genomic_DNA"/>
</dbReference>
<evidence type="ECO:0000313" key="2">
    <source>
        <dbReference type="Proteomes" id="UP000325081"/>
    </source>
</evidence>
<organism evidence="1 2">
    <name type="scientific">Striga asiatica</name>
    <name type="common">Asiatic witchweed</name>
    <name type="synonym">Buchnera asiatica</name>
    <dbReference type="NCBI Taxonomy" id="4170"/>
    <lineage>
        <taxon>Eukaryota</taxon>
        <taxon>Viridiplantae</taxon>
        <taxon>Streptophyta</taxon>
        <taxon>Embryophyta</taxon>
        <taxon>Tracheophyta</taxon>
        <taxon>Spermatophyta</taxon>
        <taxon>Magnoliopsida</taxon>
        <taxon>eudicotyledons</taxon>
        <taxon>Gunneridae</taxon>
        <taxon>Pentapetalae</taxon>
        <taxon>asterids</taxon>
        <taxon>lamiids</taxon>
        <taxon>Lamiales</taxon>
        <taxon>Orobanchaceae</taxon>
        <taxon>Buchnereae</taxon>
        <taxon>Striga</taxon>
    </lineage>
</organism>
<proteinExistence type="predicted"/>
<dbReference type="OrthoDB" id="1683779at2759"/>
<gene>
    <name evidence="1" type="ORF">STAS_07420</name>
</gene>
<sequence length="100" mass="11086">MPGYWVPKSVVFGELPKTATGKIQKHLLRARAREMGPVKMSRIYSAFGAMLDLTLYKPGENCCFRSAVINYVSPHSSQRVISMGSGRLIDGTWQARVLIG</sequence>